<dbReference type="GO" id="GO:0005543">
    <property type="term" value="F:phospholipid binding"/>
    <property type="evidence" value="ECO:0007669"/>
    <property type="project" value="TreeGrafter"/>
</dbReference>
<dbReference type="InterPro" id="IPR013606">
    <property type="entry name" value="I-BAR_dom"/>
</dbReference>
<name>G3IPQ5_CRIGR</name>
<dbReference type="InterPro" id="IPR027267">
    <property type="entry name" value="AH/BAR_dom_sf"/>
</dbReference>
<dbReference type="Gene3D" id="1.20.1270.60">
    <property type="entry name" value="Arfaptin homology (AH) domain/BAR domain"/>
    <property type="match status" value="1"/>
</dbReference>
<reference evidence="4" key="1">
    <citation type="journal article" date="2011" name="Nat. Biotechnol.">
        <title>The genomic sequence of the Chinese hamster ovary (CHO)-K1 cell line.</title>
        <authorList>
            <person name="Xu X."/>
            <person name="Nagarajan H."/>
            <person name="Lewis N.E."/>
            <person name="Pan S."/>
            <person name="Cai Z."/>
            <person name="Liu X."/>
            <person name="Chen W."/>
            <person name="Xie M."/>
            <person name="Wang W."/>
            <person name="Hammond S."/>
            <person name="Andersen M.R."/>
            <person name="Neff N."/>
            <person name="Passarelli B."/>
            <person name="Koh W."/>
            <person name="Fan H.C."/>
            <person name="Wang J."/>
            <person name="Gui Y."/>
            <person name="Lee K.H."/>
            <person name="Betenbaugh M.J."/>
            <person name="Quake S.R."/>
            <person name="Famili I."/>
            <person name="Palsson B.O."/>
            <person name="Wang J."/>
        </authorList>
    </citation>
    <scope>NUCLEOTIDE SEQUENCE [LARGE SCALE GENOMIC DNA]</scope>
    <source>
        <strain evidence="4">CHO K1 cell line</strain>
    </source>
</reference>
<evidence type="ECO:0000256" key="1">
    <source>
        <dbReference type="SAM" id="MobiDB-lite"/>
    </source>
</evidence>
<evidence type="ECO:0000259" key="2">
    <source>
        <dbReference type="PROSITE" id="PS51338"/>
    </source>
</evidence>
<dbReference type="EMBL" id="JH013646">
    <property type="protein sequence ID" value="EGV91365.1"/>
    <property type="molecule type" value="Genomic_DNA"/>
</dbReference>
<sequence>MDAEETVSGAVAPVSSSAGRGDIQPQLDSALQDVNDKYLLLEETEKQAVRKALIEERGRFCTFISMLRPVIVS</sequence>
<feature type="compositionally biased region" description="Low complexity" evidence="1">
    <location>
        <begin position="7"/>
        <end position="21"/>
    </location>
</feature>
<dbReference type="Proteomes" id="UP000001075">
    <property type="component" value="Unassembled WGS sequence"/>
</dbReference>
<gene>
    <name evidence="3" type="ORF">I79_025974</name>
</gene>
<feature type="region of interest" description="Disordered" evidence="1">
    <location>
        <begin position="1"/>
        <end position="26"/>
    </location>
</feature>
<dbReference type="STRING" id="10029.G3IPQ5"/>
<dbReference type="InterPro" id="IPR030127">
    <property type="entry name" value="MTSS1/MTSS2"/>
</dbReference>
<dbReference type="SUPFAM" id="SSF103657">
    <property type="entry name" value="BAR/IMD domain-like"/>
    <property type="match status" value="1"/>
</dbReference>
<dbReference type="Pfam" id="PF08397">
    <property type="entry name" value="IMD"/>
    <property type="match status" value="1"/>
</dbReference>
<evidence type="ECO:0000313" key="4">
    <source>
        <dbReference type="Proteomes" id="UP000001075"/>
    </source>
</evidence>
<feature type="domain" description="IMD" evidence="2">
    <location>
        <begin position="1"/>
        <end position="73"/>
    </location>
</feature>
<accession>G3IPQ5</accession>
<dbReference type="GO" id="GO:0034334">
    <property type="term" value="P:adherens junction maintenance"/>
    <property type="evidence" value="ECO:0007669"/>
    <property type="project" value="TreeGrafter"/>
</dbReference>
<organism evidence="3 4">
    <name type="scientific">Cricetulus griseus</name>
    <name type="common">Chinese hamster</name>
    <name type="synonym">Cricetulus barabensis griseus</name>
    <dbReference type="NCBI Taxonomy" id="10029"/>
    <lineage>
        <taxon>Eukaryota</taxon>
        <taxon>Metazoa</taxon>
        <taxon>Chordata</taxon>
        <taxon>Craniata</taxon>
        <taxon>Vertebrata</taxon>
        <taxon>Euteleostomi</taxon>
        <taxon>Mammalia</taxon>
        <taxon>Eutheria</taxon>
        <taxon>Euarchontoglires</taxon>
        <taxon>Glires</taxon>
        <taxon>Rodentia</taxon>
        <taxon>Myomorpha</taxon>
        <taxon>Muroidea</taxon>
        <taxon>Cricetidae</taxon>
        <taxon>Cricetinae</taxon>
        <taxon>Cricetulus</taxon>
    </lineage>
</organism>
<dbReference type="PROSITE" id="PS51338">
    <property type="entry name" value="IMD"/>
    <property type="match status" value="1"/>
</dbReference>
<dbReference type="GO" id="GO:0003779">
    <property type="term" value="F:actin binding"/>
    <property type="evidence" value="ECO:0007669"/>
    <property type="project" value="InterPro"/>
</dbReference>
<dbReference type="GO" id="GO:0015629">
    <property type="term" value="C:actin cytoskeleton"/>
    <property type="evidence" value="ECO:0007669"/>
    <property type="project" value="TreeGrafter"/>
</dbReference>
<evidence type="ECO:0000313" key="3">
    <source>
        <dbReference type="EMBL" id="EGV91365.1"/>
    </source>
</evidence>
<dbReference type="InParanoid" id="G3IPQ5"/>
<dbReference type="AlphaFoldDB" id="G3IPQ5"/>
<protein>
    <submittedName>
        <fullName evidence="3">Metastasis suppressor protein 1</fullName>
    </submittedName>
</protein>
<dbReference type="PANTHER" id="PTHR15708:SF10">
    <property type="entry name" value="PROTEIN MTSS 1"/>
    <property type="match status" value="1"/>
</dbReference>
<dbReference type="GO" id="GO:0009898">
    <property type="term" value="C:cytoplasmic side of plasma membrane"/>
    <property type="evidence" value="ECO:0007669"/>
    <property type="project" value="TreeGrafter"/>
</dbReference>
<dbReference type="PANTHER" id="PTHR15708">
    <property type="entry name" value="ACTIN BUNDLING/MISSING IN METASTASIS-RELATED"/>
    <property type="match status" value="1"/>
</dbReference>
<dbReference type="GO" id="GO:0007009">
    <property type="term" value="P:plasma membrane organization"/>
    <property type="evidence" value="ECO:0007669"/>
    <property type="project" value="InterPro"/>
</dbReference>
<dbReference type="GO" id="GO:0032233">
    <property type="term" value="P:positive regulation of actin filament bundle assembly"/>
    <property type="evidence" value="ECO:0007669"/>
    <property type="project" value="TreeGrafter"/>
</dbReference>
<proteinExistence type="predicted"/>